<reference evidence="1" key="2">
    <citation type="submission" date="2021-04" db="EMBL/GenBank/DDBJ databases">
        <title>A complete genome sequence for Pseudomonas syringae Cit7.</title>
        <authorList>
            <person name="Baltrus D.A."/>
        </authorList>
    </citation>
    <scope>NUCLEOTIDE SEQUENCE</scope>
    <source>
        <strain evidence="1">Cit 7</strain>
    </source>
</reference>
<evidence type="ECO:0000313" key="1">
    <source>
        <dbReference type="EMBL" id="QUP68529.1"/>
    </source>
</evidence>
<organism evidence="1 2">
    <name type="scientific">Pseudomonas syringae Cit 7</name>
    <dbReference type="NCBI Taxonomy" id="629264"/>
    <lineage>
        <taxon>Bacteria</taxon>
        <taxon>Pseudomonadati</taxon>
        <taxon>Pseudomonadota</taxon>
        <taxon>Gammaproteobacteria</taxon>
        <taxon>Pseudomonadales</taxon>
        <taxon>Pseudomonadaceae</taxon>
        <taxon>Pseudomonas</taxon>
        <taxon>Pseudomonas syringae</taxon>
    </lineage>
</organism>
<name>A0A8T8M487_PSESX</name>
<dbReference type="Proteomes" id="UP000005924">
    <property type="component" value="Chromosome"/>
</dbReference>
<proteinExistence type="predicted"/>
<evidence type="ECO:0000313" key="2">
    <source>
        <dbReference type="Proteomes" id="UP000005924"/>
    </source>
</evidence>
<reference evidence="1" key="1">
    <citation type="journal article" date="2011" name="PLoS Pathog.">
        <title>Dynamic evolution of pathogenicity revealed by sequencing and comparative genomics of 19 Pseudomonas syringae isolates.</title>
        <authorList>
            <person name="Baltrus D.A."/>
            <person name="Nishimura M.T."/>
            <person name="Romanchuk A."/>
            <person name="Chang J.H."/>
            <person name="Mukhtar M.S."/>
            <person name="Cherkis K."/>
            <person name="Roach J."/>
            <person name="Grant S.R."/>
            <person name="Jones C.D."/>
            <person name="Dangl J.L."/>
        </authorList>
    </citation>
    <scope>NUCLEOTIDE SEQUENCE</scope>
    <source>
        <strain evidence="1">Cit 7</strain>
    </source>
</reference>
<dbReference type="AlphaFoldDB" id="A0A8T8M487"/>
<dbReference type="EMBL" id="CP073636">
    <property type="protein sequence ID" value="QUP68529.1"/>
    <property type="molecule type" value="Genomic_DNA"/>
</dbReference>
<accession>A0A8T8M487</accession>
<protein>
    <submittedName>
        <fullName evidence="1">TFIIB-type zinc ribbon-containing protein</fullName>
    </submittedName>
</protein>
<gene>
    <name evidence="1" type="ORF">PSYCIT7_007285</name>
</gene>
<sequence>MTGRIVGRISPYRLAGVEYLSVDLMGQLSGDMSVTISTAAQSTDYSFDDLERTCFEVSDMTEGLTMISLFLRDANAMVSLGSAQQSSRVPQQGEAVDPVIAAFITSINCPICNTPQLGFIEDPRGGDFVCNDCGSPFHIPADSSVVFG</sequence>